<gene>
    <name evidence="2" type="ORF">J3Q64DRAFT_1822181</name>
</gene>
<feature type="transmembrane region" description="Helical" evidence="1">
    <location>
        <begin position="41"/>
        <end position="60"/>
    </location>
</feature>
<reference evidence="2 3" key="1">
    <citation type="submission" date="2024-04" db="EMBL/GenBank/DDBJ databases">
        <title>Symmetric and asymmetric DNA N6-adenine methylation regulates different biological responses in Mucorales.</title>
        <authorList>
            <consortium name="Lawrence Berkeley National Laboratory"/>
            <person name="Lax C."/>
            <person name="Mondo S.J."/>
            <person name="Osorio-Concepcion M."/>
            <person name="Muszewska A."/>
            <person name="Corrochano-Luque M."/>
            <person name="Gutierrez G."/>
            <person name="Riley R."/>
            <person name="Lipzen A."/>
            <person name="Guo J."/>
            <person name="Hundley H."/>
            <person name="Amirebrahimi M."/>
            <person name="Ng V."/>
            <person name="Lorenzo-Gutierrez D."/>
            <person name="Binder U."/>
            <person name="Yang J."/>
            <person name="Song Y."/>
            <person name="Canovas D."/>
            <person name="Navarro E."/>
            <person name="Freitag M."/>
            <person name="Gabaldon T."/>
            <person name="Grigoriev I.V."/>
            <person name="Corrochano L.M."/>
            <person name="Nicolas F.E."/>
            <person name="Garre V."/>
        </authorList>
    </citation>
    <scope>NUCLEOTIDE SEQUENCE [LARGE SCALE GENOMIC DNA]</scope>
    <source>
        <strain evidence="2 3">L51</strain>
    </source>
</reference>
<name>A0ABR3AY72_PHYBL</name>
<keyword evidence="1" id="KW-1133">Transmembrane helix</keyword>
<proteinExistence type="predicted"/>
<sequence length="148" mass="17211">MTASNFLYKASWFKLGQQKLSKSTGSLNTISTLPVPGIRSYHKVTLIAAVFLIYFHRWIIFYRCRKPSSTVILYSSPPKTETKTKWALTRKRMTFGCESQVRKMNVKTTLDIKMHDHCDAYLMSFKRFSGFGCEPIIFKDKPGKYYKV</sequence>
<evidence type="ECO:0000256" key="1">
    <source>
        <dbReference type="SAM" id="Phobius"/>
    </source>
</evidence>
<keyword evidence="3" id="KW-1185">Reference proteome</keyword>
<dbReference type="Proteomes" id="UP001448207">
    <property type="component" value="Unassembled WGS sequence"/>
</dbReference>
<organism evidence="2 3">
    <name type="scientific">Phycomyces blakesleeanus</name>
    <dbReference type="NCBI Taxonomy" id="4837"/>
    <lineage>
        <taxon>Eukaryota</taxon>
        <taxon>Fungi</taxon>
        <taxon>Fungi incertae sedis</taxon>
        <taxon>Mucoromycota</taxon>
        <taxon>Mucoromycotina</taxon>
        <taxon>Mucoromycetes</taxon>
        <taxon>Mucorales</taxon>
        <taxon>Phycomycetaceae</taxon>
        <taxon>Phycomyces</taxon>
    </lineage>
</organism>
<evidence type="ECO:0000313" key="3">
    <source>
        <dbReference type="Proteomes" id="UP001448207"/>
    </source>
</evidence>
<protein>
    <submittedName>
        <fullName evidence="2">Uncharacterized protein</fullName>
    </submittedName>
</protein>
<accession>A0ABR3AY72</accession>
<keyword evidence="1" id="KW-0812">Transmembrane</keyword>
<evidence type="ECO:0000313" key="2">
    <source>
        <dbReference type="EMBL" id="KAL0084983.1"/>
    </source>
</evidence>
<comment type="caution">
    <text evidence="2">The sequence shown here is derived from an EMBL/GenBank/DDBJ whole genome shotgun (WGS) entry which is preliminary data.</text>
</comment>
<keyword evidence="1" id="KW-0472">Membrane</keyword>
<dbReference type="EMBL" id="JBCLYO010000011">
    <property type="protein sequence ID" value="KAL0084983.1"/>
    <property type="molecule type" value="Genomic_DNA"/>
</dbReference>